<evidence type="ECO:0000256" key="1">
    <source>
        <dbReference type="ARBA" id="ARBA00004120"/>
    </source>
</evidence>
<reference evidence="11" key="1">
    <citation type="submission" date="2025-08" db="UniProtKB">
        <authorList>
            <consortium name="Ensembl"/>
        </authorList>
    </citation>
    <scope>IDENTIFICATION</scope>
</reference>
<evidence type="ECO:0000256" key="6">
    <source>
        <dbReference type="ARBA" id="ARBA00023212"/>
    </source>
</evidence>
<keyword evidence="5 8" id="KW-0175">Coiled coil</keyword>
<feature type="coiled-coil region" evidence="8">
    <location>
        <begin position="823"/>
        <end position="888"/>
    </location>
</feature>
<evidence type="ECO:0000313" key="11">
    <source>
        <dbReference type="Ensembl" id="ENSSDUP00000006642.1"/>
    </source>
</evidence>
<dbReference type="GO" id="GO:1902017">
    <property type="term" value="P:regulation of cilium assembly"/>
    <property type="evidence" value="ECO:0007669"/>
    <property type="project" value="Ensembl"/>
</dbReference>
<evidence type="ECO:0000256" key="3">
    <source>
        <dbReference type="ARBA" id="ARBA00022490"/>
    </source>
</evidence>
<feature type="compositionally biased region" description="Polar residues" evidence="9">
    <location>
        <begin position="1877"/>
        <end position="1902"/>
    </location>
</feature>
<feature type="coiled-coil region" evidence="8">
    <location>
        <begin position="638"/>
        <end position="711"/>
    </location>
</feature>
<evidence type="ECO:0000256" key="8">
    <source>
        <dbReference type="SAM" id="Coils"/>
    </source>
</evidence>
<dbReference type="GO" id="GO:0097711">
    <property type="term" value="P:ciliary basal body-plasma membrane docking"/>
    <property type="evidence" value="ECO:0007669"/>
    <property type="project" value="TreeGrafter"/>
</dbReference>
<dbReference type="GO" id="GO:0032475">
    <property type="term" value="P:otolith formation"/>
    <property type="evidence" value="ECO:0007669"/>
    <property type="project" value="Ensembl"/>
</dbReference>
<dbReference type="OMA" id="RIEMQQR"/>
<dbReference type="GO" id="GO:0021549">
    <property type="term" value="P:cerebellum development"/>
    <property type="evidence" value="ECO:0007669"/>
    <property type="project" value="Ensembl"/>
</dbReference>
<dbReference type="GO" id="GO:1905349">
    <property type="term" value="P:ciliary transition zone assembly"/>
    <property type="evidence" value="ECO:0007669"/>
    <property type="project" value="TreeGrafter"/>
</dbReference>
<feature type="coiled-coil region" evidence="8">
    <location>
        <begin position="2002"/>
        <end position="2165"/>
    </location>
</feature>
<dbReference type="GO" id="GO:0035869">
    <property type="term" value="C:ciliary transition zone"/>
    <property type="evidence" value="ECO:0007669"/>
    <property type="project" value="TreeGrafter"/>
</dbReference>
<feature type="coiled-coil region" evidence="8">
    <location>
        <begin position="1925"/>
        <end position="1959"/>
    </location>
</feature>
<dbReference type="Pfam" id="PF16574">
    <property type="entry name" value="CEP209_CC5"/>
    <property type="match status" value="1"/>
</dbReference>
<dbReference type="PANTHER" id="PTHR18879">
    <property type="entry name" value="CENTROSOMAL PROTEIN OF 290 KDA"/>
    <property type="match status" value="1"/>
</dbReference>
<feature type="region of interest" description="Disordered" evidence="9">
    <location>
        <begin position="1876"/>
        <end position="1906"/>
    </location>
</feature>
<organism evidence="11 12">
    <name type="scientific">Seriola dumerili</name>
    <name type="common">Greater amberjack</name>
    <name type="synonym">Caranx dumerili</name>
    <dbReference type="NCBI Taxonomy" id="41447"/>
    <lineage>
        <taxon>Eukaryota</taxon>
        <taxon>Metazoa</taxon>
        <taxon>Chordata</taxon>
        <taxon>Craniata</taxon>
        <taxon>Vertebrata</taxon>
        <taxon>Euteleostomi</taxon>
        <taxon>Actinopterygii</taxon>
        <taxon>Neopterygii</taxon>
        <taxon>Teleostei</taxon>
        <taxon>Neoteleostei</taxon>
        <taxon>Acanthomorphata</taxon>
        <taxon>Carangaria</taxon>
        <taxon>Carangiformes</taxon>
        <taxon>Carangidae</taxon>
        <taxon>Seriola</taxon>
    </lineage>
</organism>
<dbReference type="GO" id="GO:1905515">
    <property type="term" value="P:non-motile cilium assembly"/>
    <property type="evidence" value="ECO:0007669"/>
    <property type="project" value="TreeGrafter"/>
</dbReference>
<evidence type="ECO:0000256" key="9">
    <source>
        <dbReference type="SAM" id="MobiDB-lite"/>
    </source>
</evidence>
<dbReference type="GO" id="GO:0045494">
    <property type="term" value="P:photoreceptor cell maintenance"/>
    <property type="evidence" value="ECO:0007669"/>
    <property type="project" value="Ensembl"/>
</dbReference>
<dbReference type="STRING" id="41447.ENSSDUP00000006642"/>
<feature type="coiled-coil region" evidence="8">
    <location>
        <begin position="81"/>
        <end position="260"/>
    </location>
</feature>
<evidence type="ECO:0000256" key="5">
    <source>
        <dbReference type="ARBA" id="ARBA00023054"/>
    </source>
</evidence>
<dbReference type="GO" id="GO:0007369">
    <property type="term" value="P:gastrulation"/>
    <property type="evidence" value="ECO:0007669"/>
    <property type="project" value="Ensembl"/>
</dbReference>
<proteinExistence type="predicted"/>
<feature type="coiled-coil region" evidence="8">
    <location>
        <begin position="2202"/>
        <end position="2229"/>
    </location>
</feature>
<dbReference type="PANTHER" id="PTHR18879:SF20">
    <property type="entry name" value="CENTROSOMAL PROTEIN OF 290 KDA"/>
    <property type="match status" value="1"/>
</dbReference>
<dbReference type="Gene3D" id="1.10.287.1490">
    <property type="match status" value="1"/>
</dbReference>
<feature type="coiled-coil region" evidence="8">
    <location>
        <begin position="286"/>
        <end position="387"/>
    </location>
</feature>
<feature type="domain" description="Centrosomal protein of 290kDa coiled-coil region" evidence="10">
    <location>
        <begin position="1146"/>
        <end position="1273"/>
    </location>
</feature>
<feature type="coiled-coil region" evidence="8">
    <location>
        <begin position="566"/>
        <end position="614"/>
    </location>
</feature>
<name>A0A3B4TKY0_SERDU</name>
<dbReference type="GO" id="GO:0045299">
    <property type="term" value="P:otolith mineralization"/>
    <property type="evidence" value="ECO:0007669"/>
    <property type="project" value="Ensembl"/>
</dbReference>
<keyword evidence="4" id="KW-0970">Cilium biogenesis/degradation</keyword>
<dbReference type="InterPro" id="IPR026201">
    <property type="entry name" value="Cep290"/>
</dbReference>
<feature type="coiled-coil region" evidence="8">
    <location>
        <begin position="440"/>
        <end position="523"/>
    </location>
</feature>
<evidence type="ECO:0000256" key="2">
    <source>
        <dbReference type="ARBA" id="ARBA00004300"/>
    </source>
</evidence>
<dbReference type="GO" id="GO:0010842">
    <property type="term" value="P:retina layer formation"/>
    <property type="evidence" value="ECO:0007669"/>
    <property type="project" value="Ensembl"/>
</dbReference>
<sequence length="2277" mass="264558">MPVAHEWDRMMRIDPVTLQECEDDKLKEVFGMLVLVIVYISIHHTSNFTNTCLVSWWGLFGCLYVLFPVHTAQYSGTGPDTRFLRDEIRQLETQLEQREKELTQLKKEMGKDKKTNEELAVRAEEAEDEVKKLKRENEQLQQDVDFYRGELEQKEPGPSRDESAEIQRKLNLANRQLYQCLEDLQRAEDENLYLKTQNEQMQKSLEDSVKEMEKMTDEYNKMKIVVQQTDSIMDQLRKERDHAKLQVRELTDKIHSMTEEDDPIMAAVNAKVEEWKRVLSGKDDEILVYQQMIRDLREKLRSAQLDLDKSNIIALQQAVQERDNQIKMLGEQVEQYTGEMEKHTSLIEELKTSTKKDRGGCILQRKMEELKSKLEVSETRAVEAERAAKLAEAHAEEKDKALIEASNRLSQYESGTYGLEAAILEIKECKNQIRVRDCEAEAMTKDINQLEMRINDLMDENEDFREKLGLEPKQEVDLTEFRRAKDIRQRQYKAENQVLTKEIERLEEERLELKKQIRSMVKERGDAQIMELYNVNNCIDLHSCFSPIRSNQSGLTDSDLHLKSQIHQLVGRNEELRQELKSAREEATSSFVQLARAKEKVNQLEGEVELLRKSGSSGVVLRPLTLPEGLGPSSTEVISSLNEYAVRLLQELKNKEEQSKKLAATLEEYKEKFAVISHQQGLLYKEYLSEKAEWQKERATFTEVKDKLEEQKQVDAVKIQEFNELLDTLHKDPEEIRRQLSESLRKLTVLKVNEKKLTRRYTTLLEQEQHLRKDNSKLRDESSHMQASVTQRIGYLQRYKEMAAYKIAALQKALDDSVPSSDLEKANKQYTELTVKYRDMLQRDSRLIQRTTNLEHLQGENESLQEQISAMKKELEITKEKLNTLEQAWENGVENGMDKADKALANNEMVSAARQITTLEMKELNERQRAEHAHKMYEHVRNSLRQVEERNLELESKFAELTKMNVEAQRVERELRDELADSISKAVSDADRARIKELEKAEAELRIEVSKLQEVSDVAMMQVSALQARQQSKEKEVEALRKQILDYQSHSDEKALIAKLYQHIVALQLSESAVLAKLEAATSRIQQLEAYKLRAEQRLDANERTLFLARQEGRNRSKHLRQTVQSLRRQFAGALPLPQQEKFSVAMVSLQEDRAKAQEEKMKAEKERRRAEGRADELELTLRGLKELISTLKDVKGAQKVTEWHKKMEEARLQELRKGRELVVQNEEIRFLKNLVQEQERTIRSLEEDIVQQNTHQEEHQLAWDQREVELERQLDQYEKHQSEILSSAAKFEEGSGFLPDPSLPLAHQLEFALGKIREHVRTILDTQATCKSLDEKLKEKEAALWKAEQNIVSRDKVINELRLRLPAAANRERLLADLAKHEEGQSNSQPALKVAHQTIKDLQGRLDKKEDVLKKYQKQLVQARQDQEEMIKRHQEELRMLHQKLDLHTDTSLDRFKQTAMELMKKPTIRVPTSKHLERLAELEQVVAEQDFSLSSATEKLKLTTAELERQRSAMETQAKKHADEMLEEHHVAQVKALTAETEDQRNQMAQVEKEMNYLRTELEAQKAANIRSPSNTMKNLVERLKAQLTQKEKQLKALSKALLELRAEMTSAAEQQVIASAAQKEESLNVQMLIDRHTKDLKVRLQDLNEELHTAKESVRAAKGRENTLREEVDCLSQDLQRSQKTQRRLQAEKEEREQEIQELRQQIKRLSSALQVNGKGPTVENLQKKIRRLESDLEKNTKDDHGKTKEEIARWEEGKKWQAKMEKVKNSVKEKERENESLSKQLSTLKDLYGRLEQEKGALQRKLKARGVTADQVVGVRSTEMEKEMEELKKKNSDLERQIFTIKQRQALPRDDAMENLTLRNRYLEERVHTLQSQTSKESLSRPSTSGRGTGTPSQRDQDLQKENLKLASENLELRFQLEQSNKDLPRLKNQVADLKEMCSALKKEKAEVKKKLSHIPGTGHSGKTVPELEKTIGLMKKVVERVQRENESLKKSSAPANQDKIAALERENDKLKADFEKLKSQSEAELSLKLESKTKGLEKIVMENERLRKEIRREMEAAERLRVTKTGLEVNNEKLEAELEETKQRLRAALSRPITEGADSKTWKASVLTRMFENKMKELEKELSQKTSSLSELKQQLKEVNEREDRAQTSIRRLEDQVDMLKGFPTTAKTDAGLTKEFQNNSHFTCLFVLFIDHGKLKTLLQAAETEKTKLQTEVKKLKKELENFDPTFFDEIEDLKYNYNLEVKKNILLEEQLKKVCDQFGVKAELPS</sequence>
<dbReference type="GO" id="GO:0061371">
    <property type="term" value="P:determination of heart left/right asymmetry"/>
    <property type="evidence" value="ECO:0007669"/>
    <property type="project" value="Ensembl"/>
</dbReference>
<evidence type="ECO:0000256" key="7">
    <source>
        <dbReference type="ARBA" id="ARBA00023273"/>
    </source>
</evidence>
<reference evidence="11" key="2">
    <citation type="submission" date="2025-09" db="UniProtKB">
        <authorList>
            <consortium name="Ensembl"/>
        </authorList>
    </citation>
    <scope>IDENTIFICATION</scope>
</reference>
<feature type="coiled-coil region" evidence="8">
    <location>
        <begin position="1078"/>
        <end position="1195"/>
    </location>
</feature>
<dbReference type="GO" id="GO:0042462">
    <property type="term" value="P:eye photoreceptor cell development"/>
    <property type="evidence" value="ECO:0007669"/>
    <property type="project" value="Ensembl"/>
</dbReference>
<dbReference type="InterPro" id="IPR032321">
    <property type="entry name" value="Cep209_CC5"/>
</dbReference>
<keyword evidence="3" id="KW-0963">Cytoplasm</keyword>
<dbReference type="GO" id="GO:0006974">
    <property type="term" value="P:DNA damage response"/>
    <property type="evidence" value="ECO:0007669"/>
    <property type="project" value="Ensembl"/>
</dbReference>
<evidence type="ECO:0000313" key="12">
    <source>
        <dbReference type="Proteomes" id="UP000261420"/>
    </source>
</evidence>
<accession>A0A3B4TKY0</accession>
<feature type="coiled-coil region" evidence="8">
    <location>
        <begin position="1393"/>
        <end position="1452"/>
    </location>
</feature>
<keyword evidence="7" id="KW-0966">Cell projection</keyword>
<dbReference type="GO" id="GO:0030916">
    <property type="term" value="P:otic vesicle formation"/>
    <property type="evidence" value="ECO:0007669"/>
    <property type="project" value="Ensembl"/>
</dbReference>
<keyword evidence="6" id="KW-0206">Cytoskeleton</keyword>
<feature type="coiled-coil region" evidence="8">
    <location>
        <begin position="1324"/>
        <end position="1351"/>
    </location>
</feature>
<protein>
    <submittedName>
        <fullName evidence="11">Centrosomal protein 290</fullName>
    </submittedName>
</protein>
<evidence type="ECO:0000259" key="10">
    <source>
        <dbReference type="Pfam" id="PF16574"/>
    </source>
</evidence>
<comment type="subcellular location">
    <subcellularLocation>
        <location evidence="1">Cytoplasm</location>
        <location evidence="1">Cytoskeleton</location>
        <location evidence="1">Cilium basal body</location>
    </subcellularLocation>
    <subcellularLocation>
        <location evidence="2">Cytoplasm</location>
        <location evidence="2">Cytoskeleton</location>
        <location evidence="2">Microtubule organizing center</location>
        <location evidence="2">Centrosome</location>
    </subcellularLocation>
</comment>
<feature type="coiled-coil region" evidence="8">
    <location>
        <begin position="937"/>
        <end position="1043"/>
    </location>
</feature>
<feature type="coiled-coil region" evidence="8">
    <location>
        <begin position="1222"/>
        <end position="1256"/>
    </location>
</feature>
<dbReference type="Gene3D" id="1.10.287.2610">
    <property type="match status" value="1"/>
</dbReference>
<dbReference type="Proteomes" id="UP000261420">
    <property type="component" value="Unplaced"/>
</dbReference>
<dbReference type="Ensembl" id="ENSSDUT00000006773.1">
    <property type="protein sequence ID" value="ENSSDUP00000006642.1"/>
    <property type="gene ID" value="ENSSDUG00000004817.1"/>
</dbReference>
<dbReference type="GeneTree" id="ENSGT00730000111039"/>
<evidence type="ECO:0000256" key="4">
    <source>
        <dbReference type="ARBA" id="ARBA00022794"/>
    </source>
</evidence>
<dbReference type="GO" id="GO:0034451">
    <property type="term" value="C:centriolar satellite"/>
    <property type="evidence" value="ECO:0007669"/>
    <property type="project" value="TreeGrafter"/>
</dbReference>
<dbReference type="GO" id="GO:0048793">
    <property type="term" value="P:pronephros development"/>
    <property type="evidence" value="ECO:0007669"/>
    <property type="project" value="Ensembl"/>
</dbReference>
<keyword evidence="12" id="KW-1185">Reference proteome</keyword>